<sequence length="70" mass="7500">MGSPQSPGTPSLEWHTSSHCNGGNCVQVAFTGDLIAVRDSKAPDNGTLTYSHSEWATFIWAVKQGEHDPS</sequence>
<evidence type="ECO:0000259" key="1">
    <source>
        <dbReference type="Pfam" id="PF04149"/>
    </source>
</evidence>
<gene>
    <name evidence="2" type="ORF">Plo01_11220</name>
</gene>
<dbReference type="Proteomes" id="UP000616724">
    <property type="component" value="Unassembled WGS sequence"/>
</dbReference>
<feature type="domain" description="DUF397" evidence="1">
    <location>
        <begin position="12"/>
        <end position="63"/>
    </location>
</feature>
<organism evidence="2 3">
    <name type="scientific">Planobispora longispora</name>
    <dbReference type="NCBI Taxonomy" id="28887"/>
    <lineage>
        <taxon>Bacteria</taxon>
        <taxon>Bacillati</taxon>
        <taxon>Actinomycetota</taxon>
        <taxon>Actinomycetes</taxon>
        <taxon>Streptosporangiales</taxon>
        <taxon>Streptosporangiaceae</taxon>
        <taxon>Planobispora</taxon>
    </lineage>
</organism>
<evidence type="ECO:0000313" key="3">
    <source>
        <dbReference type="Proteomes" id="UP000616724"/>
    </source>
</evidence>
<comment type="caution">
    <text evidence="2">The sequence shown here is derived from an EMBL/GenBank/DDBJ whole genome shotgun (WGS) entry which is preliminary data.</text>
</comment>
<evidence type="ECO:0000313" key="2">
    <source>
        <dbReference type="EMBL" id="GIH74693.1"/>
    </source>
</evidence>
<dbReference type="EMBL" id="BOOH01000011">
    <property type="protein sequence ID" value="GIH74693.1"/>
    <property type="molecule type" value="Genomic_DNA"/>
</dbReference>
<protein>
    <recommendedName>
        <fullName evidence="1">DUF397 domain-containing protein</fullName>
    </recommendedName>
</protein>
<reference evidence="2 3" key="1">
    <citation type="submission" date="2021-01" db="EMBL/GenBank/DDBJ databases">
        <title>Whole genome shotgun sequence of Planobispora longispora NBRC 13918.</title>
        <authorList>
            <person name="Komaki H."/>
            <person name="Tamura T."/>
        </authorList>
    </citation>
    <scope>NUCLEOTIDE SEQUENCE [LARGE SCALE GENOMIC DNA]</scope>
    <source>
        <strain evidence="2 3">NBRC 13918</strain>
    </source>
</reference>
<name>A0A8J3RGS1_9ACTN</name>
<keyword evidence="3" id="KW-1185">Reference proteome</keyword>
<dbReference type="RefSeq" id="WP_203889416.1">
    <property type="nucleotide sequence ID" value="NZ_BOOH01000011.1"/>
</dbReference>
<dbReference type="AlphaFoldDB" id="A0A8J3RGS1"/>
<dbReference type="InterPro" id="IPR007278">
    <property type="entry name" value="DUF397"/>
</dbReference>
<accession>A0A8J3RGS1</accession>
<proteinExistence type="predicted"/>
<dbReference type="Pfam" id="PF04149">
    <property type="entry name" value="DUF397"/>
    <property type="match status" value="1"/>
</dbReference>